<name>A0A8J2WQR1_9STRA</name>
<dbReference type="EMBL" id="CAKKNE010000005">
    <property type="protein sequence ID" value="CAH0376725.1"/>
    <property type="molecule type" value="Genomic_DNA"/>
</dbReference>
<gene>
    <name evidence="2" type="ORF">PECAL_5P13320</name>
</gene>
<dbReference type="OrthoDB" id="10488576at2759"/>
<organism evidence="2 3">
    <name type="scientific">Pelagomonas calceolata</name>
    <dbReference type="NCBI Taxonomy" id="35677"/>
    <lineage>
        <taxon>Eukaryota</taxon>
        <taxon>Sar</taxon>
        <taxon>Stramenopiles</taxon>
        <taxon>Ochrophyta</taxon>
        <taxon>Pelagophyceae</taxon>
        <taxon>Pelagomonadales</taxon>
        <taxon>Pelagomonadaceae</taxon>
        <taxon>Pelagomonas</taxon>
    </lineage>
</organism>
<evidence type="ECO:0000256" key="1">
    <source>
        <dbReference type="SAM" id="MobiDB-lite"/>
    </source>
</evidence>
<protein>
    <submittedName>
        <fullName evidence="2">Uncharacterized protein</fullName>
    </submittedName>
</protein>
<sequence length="489" mass="53310">MATQTILAEQLSKAPPSDPVGMYYTGSEWLPGPPPAKVTPTSVPVKLWPTAAAPPPRHPRAARRVVFRSQCARLDWRAKWAASTKAAPSLQIQSPKAYVEPAKDDLEEKLRREAAEELPAGAEEVVIDGAPYVQYGADLGGRKLEAGPLRGKVVSAIDVPPLARVARAPDVMPLYDVEGNLKLPGDAPLGVAYDAEGLPVPDWDVVEECDGQGRAFIDGRGQRHAKVEVRGSLEDAVLLDTKRAFPVWGKRFGLVTRKRVGRVGTLKVDEAKECLEKESFGFRMAEAVNVPPLIELRYGEVHNECSSVTIVAGLSELHLSHKENIQDVHYMLMGLGYVSYTPVDQDQTGEEVPRFWGEGISTSPSKHYAGDGGAVSIKQQGPTYYTWHYRLPPFVEGLALEGEAGDPRGGPEALLRAARLKKLELQQEQLHEERATALRARVAEAAQQPWYRDYFPDGEVDPTTGEVVNAPGTLPGEVAIAPCDADDKE</sequence>
<keyword evidence="3" id="KW-1185">Reference proteome</keyword>
<evidence type="ECO:0000313" key="2">
    <source>
        <dbReference type="EMBL" id="CAH0376725.1"/>
    </source>
</evidence>
<dbReference type="AlphaFoldDB" id="A0A8J2WQR1"/>
<accession>A0A8J2WQR1</accession>
<reference evidence="2" key="1">
    <citation type="submission" date="2021-11" db="EMBL/GenBank/DDBJ databases">
        <authorList>
            <consortium name="Genoscope - CEA"/>
            <person name="William W."/>
        </authorList>
    </citation>
    <scope>NUCLEOTIDE SEQUENCE</scope>
</reference>
<feature type="region of interest" description="Disordered" evidence="1">
    <location>
        <begin position="467"/>
        <end position="489"/>
    </location>
</feature>
<evidence type="ECO:0000313" key="3">
    <source>
        <dbReference type="Proteomes" id="UP000789595"/>
    </source>
</evidence>
<proteinExistence type="predicted"/>
<comment type="caution">
    <text evidence="2">The sequence shown here is derived from an EMBL/GenBank/DDBJ whole genome shotgun (WGS) entry which is preliminary data.</text>
</comment>
<dbReference type="Proteomes" id="UP000789595">
    <property type="component" value="Unassembled WGS sequence"/>
</dbReference>